<keyword evidence="4" id="KW-1185">Reference proteome</keyword>
<evidence type="ECO:0000259" key="2">
    <source>
        <dbReference type="PROSITE" id="PS51767"/>
    </source>
</evidence>
<evidence type="ECO:0000313" key="3">
    <source>
        <dbReference type="EMBL" id="KAI1695345.1"/>
    </source>
</evidence>
<name>A0AAD4MM88_9BILA</name>
<accession>A0AAD4MM88</accession>
<comment type="caution">
    <text evidence="3">The sequence shown here is derived from an EMBL/GenBank/DDBJ whole genome shotgun (WGS) entry which is preliminary data.</text>
</comment>
<dbReference type="GO" id="GO:0004190">
    <property type="term" value="F:aspartic-type endopeptidase activity"/>
    <property type="evidence" value="ECO:0007669"/>
    <property type="project" value="InterPro"/>
</dbReference>
<dbReference type="SUPFAM" id="SSF50630">
    <property type="entry name" value="Acid proteases"/>
    <property type="match status" value="1"/>
</dbReference>
<comment type="similarity">
    <text evidence="1">Belongs to the peptidase A1 family.</text>
</comment>
<dbReference type="AlphaFoldDB" id="A0AAD4MM88"/>
<dbReference type="InterPro" id="IPR001461">
    <property type="entry name" value="Aspartic_peptidase_A1"/>
</dbReference>
<dbReference type="Pfam" id="PF00026">
    <property type="entry name" value="Asp"/>
    <property type="match status" value="1"/>
</dbReference>
<dbReference type="EMBL" id="JAKKPZ010000412">
    <property type="protein sequence ID" value="KAI1695345.1"/>
    <property type="molecule type" value="Genomic_DNA"/>
</dbReference>
<protein>
    <submittedName>
        <fullName evidence="3">Eukaryotic aspartyl protease domain-containing protein</fullName>
    </submittedName>
</protein>
<gene>
    <name evidence="3" type="ORF">DdX_19621</name>
</gene>
<dbReference type="PANTHER" id="PTHR47966:SF8">
    <property type="entry name" value="ASPARTIC PROTEASE 1-RELATED"/>
    <property type="match status" value="1"/>
</dbReference>
<evidence type="ECO:0000256" key="1">
    <source>
        <dbReference type="ARBA" id="ARBA00007447"/>
    </source>
</evidence>
<dbReference type="InterPro" id="IPR033121">
    <property type="entry name" value="PEPTIDASE_A1"/>
</dbReference>
<organism evidence="3 4">
    <name type="scientific">Ditylenchus destructor</name>
    <dbReference type="NCBI Taxonomy" id="166010"/>
    <lineage>
        <taxon>Eukaryota</taxon>
        <taxon>Metazoa</taxon>
        <taxon>Ecdysozoa</taxon>
        <taxon>Nematoda</taxon>
        <taxon>Chromadorea</taxon>
        <taxon>Rhabditida</taxon>
        <taxon>Tylenchina</taxon>
        <taxon>Tylenchomorpha</taxon>
        <taxon>Sphaerularioidea</taxon>
        <taxon>Anguinidae</taxon>
        <taxon>Anguininae</taxon>
        <taxon>Ditylenchus</taxon>
    </lineage>
</organism>
<dbReference type="GO" id="GO:0006508">
    <property type="term" value="P:proteolysis"/>
    <property type="evidence" value="ECO:0007669"/>
    <property type="project" value="UniProtKB-KW"/>
</dbReference>
<evidence type="ECO:0000313" key="4">
    <source>
        <dbReference type="Proteomes" id="UP001201812"/>
    </source>
</evidence>
<keyword evidence="3" id="KW-0378">Hydrolase</keyword>
<proteinExistence type="inferred from homology"/>
<keyword evidence="3" id="KW-0645">Protease</keyword>
<dbReference type="Proteomes" id="UP001201812">
    <property type="component" value="Unassembled WGS sequence"/>
</dbReference>
<dbReference type="Gene3D" id="2.40.70.10">
    <property type="entry name" value="Acid Proteases"/>
    <property type="match status" value="1"/>
</dbReference>
<sequence>MDDVSFHYFNEYGTDGIFGLSPTKHDQSDGNNATTIIAQIGSQLDKPIVTVWTNSSYDGEGNGLITLGALDTEHCQSNWIFMPKTEPYYYYSGWSVFITTMHGTWPNGTQQNFEANRNVTVASYISGIYVPDEWIPLLLNVSKAVYDNVTHMYLVDCDTSKLDNVTLHVGGVPRGHRGNKSKTYNLTITVADYTSYDEYFDVCYFDAYGYKTAPYAYSEERMQIVLGHNFALNHCLAYNSLNNRIGFADSKTPKTFFAEGDYIAYEY</sequence>
<dbReference type="GO" id="GO:0005764">
    <property type="term" value="C:lysosome"/>
    <property type="evidence" value="ECO:0007669"/>
    <property type="project" value="TreeGrafter"/>
</dbReference>
<reference evidence="3" key="1">
    <citation type="submission" date="2022-01" db="EMBL/GenBank/DDBJ databases">
        <title>Genome Sequence Resource for Two Populations of Ditylenchus destructor, the Migratory Endoparasitic Phytonematode.</title>
        <authorList>
            <person name="Zhang H."/>
            <person name="Lin R."/>
            <person name="Xie B."/>
        </authorList>
    </citation>
    <scope>NUCLEOTIDE SEQUENCE</scope>
    <source>
        <strain evidence="3">BazhouSP</strain>
    </source>
</reference>
<dbReference type="PROSITE" id="PS51767">
    <property type="entry name" value="PEPTIDASE_A1"/>
    <property type="match status" value="1"/>
</dbReference>
<dbReference type="PANTHER" id="PTHR47966">
    <property type="entry name" value="BETA-SITE APP-CLEAVING ENZYME, ISOFORM A-RELATED"/>
    <property type="match status" value="1"/>
</dbReference>
<dbReference type="InterPro" id="IPR021109">
    <property type="entry name" value="Peptidase_aspartic_dom_sf"/>
</dbReference>
<feature type="domain" description="Peptidase A1" evidence="2">
    <location>
        <begin position="1"/>
        <end position="248"/>
    </location>
</feature>